<comment type="cofactor">
    <cofactor evidence="1">
        <name>FMN</name>
        <dbReference type="ChEBI" id="CHEBI:58210"/>
    </cofactor>
</comment>
<dbReference type="SMART" id="SM00903">
    <property type="entry name" value="Flavin_Reduct"/>
    <property type="match status" value="1"/>
</dbReference>
<dbReference type="RefSeq" id="WP_163492420.1">
    <property type="nucleotide sequence ID" value="NZ_JACVEL010000001.1"/>
</dbReference>
<keyword evidence="7" id="KW-1185">Reference proteome</keyword>
<dbReference type="SUPFAM" id="SSF50475">
    <property type="entry name" value="FMN-binding split barrel"/>
    <property type="match status" value="1"/>
</dbReference>
<dbReference type="InterPro" id="IPR012349">
    <property type="entry name" value="Split_barrel_FMN-bd"/>
</dbReference>
<protein>
    <submittedName>
        <fullName evidence="6">Flavin reductase family protein</fullName>
    </submittedName>
</protein>
<dbReference type="Gene3D" id="2.30.110.10">
    <property type="entry name" value="Electron Transport, Fmn-binding Protein, Chain A"/>
    <property type="match status" value="1"/>
</dbReference>
<evidence type="ECO:0000256" key="4">
    <source>
        <dbReference type="ARBA" id="ARBA00038054"/>
    </source>
</evidence>
<dbReference type="Pfam" id="PF01613">
    <property type="entry name" value="Flavin_Reduct"/>
    <property type="match status" value="1"/>
</dbReference>
<dbReference type="InterPro" id="IPR002563">
    <property type="entry name" value="Flavin_Rdtase-like_dom"/>
</dbReference>
<name>A0A8J6PHN5_9FLAO</name>
<dbReference type="PANTHER" id="PTHR33798:SF5">
    <property type="entry name" value="FLAVIN REDUCTASE LIKE DOMAIN-CONTAINING PROTEIN"/>
    <property type="match status" value="1"/>
</dbReference>
<dbReference type="GO" id="GO:0010181">
    <property type="term" value="F:FMN binding"/>
    <property type="evidence" value="ECO:0007669"/>
    <property type="project" value="InterPro"/>
</dbReference>
<feature type="domain" description="Flavin reductase like" evidence="5">
    <location>
        <begin position="26"/>
        <end position="181"/>
    </location>
</feature>
<dbReference type="Proteomes" id="UP000652681">
    <property type="component" value="Unassembled WGS sequence"/>
</dbReference>
<accession>A0A8J6PHN5</accession>
<dbReference type="EMBL" id="JACVEL010000001">
    <property type="protein sequence ID" value="MBC9811100.1"/>
    <property type="molecule type" value="Genomic_DNA"/>
</dbReference>
<evidence type="ECO:0000256" key="3">
    <source>
        <dbReference type="ARBA" id="ARBA00022643"/>
    </source>
</evidence>
<dbReference type="AlphaFoldDB" id="A0A8J6PHN5"/>
<dbReference type="GO" id="GO:0016646">
    <property type="term" value="F:oxidoreductase activity, acting on the CH-NH group of donors, NAD or NADP as acceptor"/>
    <property type="evidence" value="ECO:0007669"/>
    <property type="project" value="UniProtKB-ARBA"/>
</dbReference>
<comment type="caution">
    <text evidence="6">The sequence shown here is derived from an EMBL/GenBank/DDBJ whole genome shotgun (WGS) entry which is preliminary data.</text>
</comment>
<evidence type="ECO:0000259" key="5">
    <source>
        <dbReference type="SMART" id="SM00903"/>
    </source>
</evidence>
<keyword evidence="2" id="KW-0285">Flavoprotein</keyword>
<proteinExistence type="inferred from homology"/>
<evidence type="ECO:0000256" key="1">
    <source>
        <dbReference type="ARBA" id="ARBA00001917"/>
    </source>
</evidence>
<sequence length="302" mass="33583">MTHTFNTYDPKELPIPKVHQYLLGAVGPRPIAFASTIDENGVPNLAPFSFFNVFSANPPILIFSPARSGRTGEAKDTYHNVKRIPEVVINIVNYDIVHQVSLASSPYPSDVNEFVKAGFTPLPSETIRPFRVAESPVQLECKVNEVVELGQGGGAGNLIICEVTRIHIRPDILDENGMIDQHKIDLVSRMGGNWYCRSDKNSMFEITKPITTCGVGFDQLPEDILRSTVLTANNLGQLAGITEIPNETDVNEYKLLELSDLFVSLEDNPVELELELHRHAQQLLAEEKLEEAWMTLLSFNNG</sequence>
<evidence type="ECO:0000256" key="2">
    <source>
        <dbReference type="ARBA" id="ARBA00022630"/>
    </source>
</evidence>
<evidence type="ECO:0000313" key="7">
    <source>
        <dbReference type="Proteomes" id="UP000652681"/>
    </source>
</evidence>
<organism evidence="6 7">
    <name type="scientific">Taishania pollutisoli</name>
    <dbReference type="NCBI Taxonomy" id="2766479"/>
    <lineage>
        <taxon>Bacteria</taxon>
        <taxon>Pseudomonadati</taxon>
        <taxon>Bacteroidota</taxon>
        <taxon>Flavobacteriia</taxon>
        <taxon>Flavobacteriales</taxon>
        <taxon>Crocinitomicaceae</taxon>
        <taxon>Taishania</taxon>
    </lineage>
</organism>
<comment type="similarity">
    <text evidence="4">Belongs to the flavoredoxin family.</text>
</comment>
<dbReference type="PANTHER" id="PTHR33798">
    <property type="entry name" value="FLAVOPROTEIN OXYGENASE"/>
    <property type="match status" value="1"/>
</dbReference>
<reference evidence="6" key="1">
    <citation type="submission" date="2020-09" db="EMBL/GenBank/DDBJ databases">
        <title>Taishania pollutisoli gen. nov., sp. nov., Isolated from Tetrabromobisphenol A-Contaminated Soil.</title>
        <authorList>
            <person name="Chen Q."/>
        </authorList>
    </citation>
    <scope>NUCLEOTIDE SEQUENCE</scope>
    <source>
        <strain evidence="6">CZZ-1</strain>
    </source>
</reference>
<keyword evidence="3" id="KW-0288">FMN</keyword>
<evidence type="ECO:0000313" key="6">
    <source>
        <dbReference type="EMBL" id="MBC9811100.1"/>
    </source>
</evidence>
<gene>
    <name evidence="6" type="ORF">H9Y05_01315</name>
</gene>